<feature type="chain" id="PRO_5004784260" evidence="1">
    <location>
        <begin position="18"/>
        <end position="142"/>
    </location>
</feature>
<dbReference type="AlphaFoldDB" id="V9XQR7"/>
<proteinExistence type="evidence at transcript level"/>
<accession>V9XQR7</accession>
<protein>
    <submittedName>
        <fullName evidence="2">X1.D.D8.3</fullName>
    </submittedName>
</protein>
<evidence type="ECO:0000313" key="2">
    <source>
        <dbReference type="EMBL" id="AHD24757.1"/>
    </source>
</evidence>
<keyword evidence="1" id="KW-0732">Signal</keyword>
<evidence type="ECO:0000256" key="1">
    <source>
        <dbReference type="SAM" id="SignalP"/>
    </source>
</evidence>
<name>V9XQR7_SCHMD</name>
<reference evidence="2" key="1">
    <citation type="submission" date="2013-10" db="EMBL/GenBank/DDBJ databases">
        <title>Expression cloning of novel planarian secreted proteins by a yeast-based Signal Sequence Trap screen.</title>
        <authorList>
            <person name="Rossi A."/>
        </authorList>
    </citation>
    <scope>NUCLEOTIDE SEQUENCE</scope>
</reference>
<dbReference type="EMBL" id="KF730700">
    <property type="protein sequence ID" value="AHD24757.1"/>
    <property type="molecule type" value="mRNA"/>
</dbReference>
<sequence>MKIFSALLLLIFGAIFSEFKQLKKNEKIILKKCDKRYSNVDRNCDVAYDAIRRNCSNLHQSLSSAVNKAKERINIRCQIPMTEICLALRKKFIEQQYQDFLKLENQCQKALLQVDKSCITALDRVDRLCSSVYNNIGCSLFS</sequence>
<organism evidence="2">
    <name type="scientific">Schmidtea mediterranea</name>
    <name type="common">Freshwater planarian flatworm</name>
    <dbReference type="NCBI Taxonomy" id="79327"/>
    <lineage>
        <taxon>Eukaryota</taxon>
        <taxon>Metazoa</taxon>
        <taxon>Spiralia</taxon>
        <taxon>Lophotrochozoa</taxon>
        <taxon>Platyhelminthes</taxon>
        <taxon>Rhabditophora</taxon>
        <taxon>Seriata</taxon>
        <taxon>Tricladida</taxon>
        <taxon>Continenticola</taxon>
        <taxon>Geoplanoidea</taxon>
        <taxon>Dugesiidae</taxon>
        <taxon>Schmidtea</taxon>
    </lineage>
</organism>
<feature type="signal peptide" evidence="1">
    <location>
        <begin position="1"/>
        <end position="17"/>
    </location>
</feature>